<dbReference type="InterPro" id="IPR038826">
    <property type="entry name" value="CCDC178"/>
</dbReference>
<feature type="region of interest" description="Disordered" evidence="1">
    <location>
        <begin position="1"/>
        <end position="20"/>
    </location>
</feature>
<reference evidence="2 3" key="1">
    <citation type="journal article" date="2020" name="Nature">
        <title>Six reference-quality genomes reveal evolution of bat adaptations.</title>
        <authorList>
            <person name="Jebb D."/>
            <person name="Huang Z."/>
            <person name="Pippel M."/>
            <person name="Hughes G.M."/>
            <person name="Lavrichenko K."/>
            <person name="Devanna P."/>
            <person name="Winkler S."/>
            <person name="Jermiin L.S."/>
            <person name="Skirmuntt E.C."/>
            <person name="Katzourakis A."/>
            <person name="Burkitt-Gray L."/>
            <person name="Ray D.A."/>
            <person name="Sullivan K.A.M."/>
            <person name="Roscito J.G."/>
            <person name="Kirilenko B.M."/>
            <person name="Davalos L.M."/>
            <person name="Corthals A.P."/>
            <person name="Power M.L."/>
            <person name="Jones G."/>
            <person name="Ransome R.D."/>
            <person name="Dechmann D.K.N."/>
            <person name="Locatelli A.G."/>
            <person name="Puechmaille S.J."/>
            <person name="Fedrigo O."/>
            <person name="Jarvis E.D."/>
            <person name="Hiller M."/>
            <person name="Vernes S.C."/>
            <person name="Myers E.W."/>
            <person name="Teeling E.C."/>
        </authorList>
    </citation>
    <scope>NUCLEOTIDE SEQUENCE [LARGE SCALE GENOMIC DNA]</scope>
    <source>
        <strain evidence="2">MRhiFer1</strain>
        <tissue evidence="2">Lung</tissue>
    </source>
</reference>
<evidence type="ECO:0000313" key="3">
    <source>
        <dbReference type="Proteomes" id="UP000585614"/>
    </source>
</evidence>
<dbReference type="PANTHER" id="PTHR35088">
    <property type="entry name" value="COILED-COIL DOMAIN-CONTAINING PROTEIN 178"/>
    <property type="match status" value="1"/>
</dbReference>
<feature type="compositionally biased region" description="Polar residues" evidence="1">
    <location>
        <begin position="1"/>
        <end position="14"/>
    </location>
</feature>
<accession>A0A7J7TPI6</accession>
<protein>
    <submittedName>
        <fullName evidence="2">Coiled-coil domain containing 178</fullName>
    </submittedName>
</protein>
<dbReference type="EMBL" id="JACAGC010000018">
    <property type="protein sequence ID" value="KAF6302714.1"/>
    <property type="molecule type" value="Genomic_DNA"/>
</dbReference>
<name>A0A7J7TPI6_RHIFE</name>
<organism evidence="2 3">
    <name type="scientific">Rhinolophus ferrumequinum</name>
    <name type="common">Greater horseshoe bat</name>
    <dbReference type="NCBI Taxonomy" id="59479"/>
    <lineage>
        <taxon>Eukaryota</taxon>
        <taxon>Metazoa</taxon>
        <taxon>Chordata</taxon>
        <taxon>Craniata</taxon>
        <taxon>Vertebrata</taxon>
        <taxon>Euteleostomi</taxon>
        <taxon>Mammalia</taxon>
        <taxon>Eutheria</taxon>
        <taxon>Laurasiatheria</taxon>
        <taxon>Chiroptera</taxon>
        <taxon>Yinpterochiroptera</taxon>
        <taxon>Rhinolophoidea</taxon>
        <taxon>Rhinolophidae</taxon>
        <taxon>Rhinolophinae</taxon>
        <taxon>Rhinolophus</taxon>
    </lineage>
</organism>
<evidence type="ECO:0000256" key="1">
    <source>
        <dbReference type="SAM" id="MobiDB-lite"/>
    </source>
</evidence>
<gene>
    <name evidence="2" type="ORF">mRhiFer1_002248</name>
</gene>
<feature type="region of interest" description="Disordered" evidence="1">
    <location>
        <begin position="115"/>
        <end position="138"/>
    </location>
</feature>
<comment type="caution">
    <text evidence="2">The sequence shown here is derived from an EMBL/GenBank/DDBJ whole genome shotgun (WGS) entry which is preliminary data.</text>
</comment>
<dbReference type="Proteomes" id="UP000585614">
    <property type="component" value="Unassembled WGS sequence"/>
</dbReference>
<dbReference type="PANTHER" id="PTHR35088:SF1">
    <property type="entry name" value="COILED-COIL DOMAIN-CONTAINING PROTEIN 178"/>
    <property type="match status" value="1"/>
</dbReference>
<dbReference type="AlphaFoldDB" id="A0A7J7TPI6"/>
<sequence>MPESQTVSCSPTGDDQTKKDNATSQALVLFGAPKDAVEIFHENKMTNTEGLNKGIYFSYPCRRHSCALVNIPAPCVNKMISHIEDVESKIQEHLKQFETSFEEWSRTSTKDLKEDWSIATPPKEIKPEEERGKVVLHT</sequence>
<proteinExistence type="predicted"/>
<feature type="compositionally biased region" description="Basic and acidic residues" evidence="1">
    <location>
        <begin position="123"/>
        <end position="138"/>
    </location>
</feature>
<evidence type="ECO:0000313" key="2">
    <source>
        <dbReference type="EMBL" id="KAF6302714.1"/>
    </source>
</evidence>